<dbReference type="Proteomes" id="UP001596157">
    <property type="component" value="Unassembled WGS sequence"/>
</dbReference>
<evidence type="ECO:0000313" key="3">
    <source>
        <dbReference type="Proteomes" id="UP001596157"/>
    </source>
</evidence>
<comment type="caution">
    <text evidence="2">The sequence shown here is derived from an EMBL/GenBank/DDBJ whole genome shotgun (WGS) entry which is preliminary data.</text>
</comment>
<evidence type="ECO:0000256" key="1">
    <source>
        <dbReference type="SAM" id="MobiDB-lite"/>
    </source>
</evidence>
<dbReference type="InterPro" id="IPR036894">
    <property type="entry name" value="YbaB-like_sf"/>
</dbReference>
<evidence type="ECO:0000313" key="2">
    <source>
        <dbReference type="EMBL" id="MFC5290499.1"/>
    </source>
</evidence>
<feature type="compositionally biased region" description="Acidic residues" evidence="1">
    <location>
        <begin position="113"/>
        <end position="123"/>
    </location>
</feature>
<organism evidence="2 3">
    <name type="scientific">Actinokineospora guangxiensis</name>
    <dbReference type="NCBI Taxonomy" id="1490288"/>
    <lineage>
        <taxon>Bacteria</taxon>
        <taxon>Bacillati</taxon>
        <taxon>Actinomycetota</taxon>
        <taxon>Actinomycetes</taxon>
        <taxon>Pseudonocardiales</taxon>
        <taxon>Pseudonocardiaceae</taxon>
        <taxon>Actinokineospora</taxon>
    </lineage>
</organism>
<dbReference type="Pfam" id="PF02575">
    <property type="entry name" value="YbaB_DNA_bd"/>
    <property type="match status" value="1"/>
</dbReference>
<proteinExistence type="predicted"/>
<reference evidence="3" key="1">
    <citation type="journal article" date="2019" name="Int. J. Syst. Evol. Microbiol.">
        <title>The Global Catalogue of Microorganisms (GCM) 10K type strain sequencing project: providing services to taxonomists for standard genome sequencing and annotation.</title>
        <authorList>
            <consortium name="The Broad Institute Genomics Platform"/>
            <consortium name="The Broad Institute Genome Sequencing Center for Infectious Disease"/>
            <person name="Wu L."/>
            <person name="Ma J."/>
        </authorList>
    </citation>
    <scope>NUCLEOTIDE SEQUENCE [LARGE SCALE GENOMIC DNA]</scope>
    <source>
        <strain evidence="3">CCUG 59778</strain>
    </source>
</reference>
<feature type="region of interest" description="Disordered" evidence="1">
    <location>
        <begin position="30"/>
        <end position="49"/>
    </location>
</feature>
<dbReference type="InterPro" id="IPR004401">
    <property type="entry name" value="YbaB/EbfC"/>
</dbReference>
<name>A0ABW0ETJ3_9PSEU</name>
<dbReference type="EMBL" id="JBHSKF010000017">
    <property type="protein sequence ID" value="MFC5290499.1"/>
    <property type="molecule type" value="Genomic_DNA"/>
</dbReference>
<dbReference type="RefSeq" id="WP_378250391.1">
    <property type="nucleotide sequence ID" value="NZ_JBHSKF010000017.1"/>
</dbReference>
<accession>A0ABW0ETJ3</accession>
<feature type="region of interest" description="Disordered" evidence="1">
    <location>
        <begin position="96"/>
        <end position="139"/>
    </location>
</feature>
<gene>
    <name evidence="2" type="ORF">ACFPM7_25890</name>
</gene>
<protein>
    <submittedName>
        <fullName evidence="2">YbaB/EbfC family nucleoid-associated protein</fullName>
    </submittedName>
</protein>
<dbReference type="Gene3D" id="3.30.1310.10">
    <property type="entry name" value="Nucleoid-associated protein YbaB-like domain"/>
    <property type="match status" value="1"/>
</dbReference>
<sequence length="139" mass="14283">MDIDIDRELDSVAAKVERTSAEAAERLGRFGPVSGRASSGDGGVTVEVKPGGLPTEIVIAPHALRQGSEALAAQIMAVAAHATRRAGGAMHAALAPVLGPGGEKHLASLGYEPVDEDDSDADYDNPLGTPPGRLPGRRR</sequence>
<keyword evidence="3" id="KW-1185">Reference proteome</keyword>